<dbReference type="InterPro" id="IPR011047">
    <property type="entry name" value="Quinoprotein_ADH-like_sf"/>
</dbReference>
<dbReference type="Proteomes" id="UP000244929">
    <property type="component" value="Chromosome"/>
</dbReference>
<evidence type="ECO:0000256" key="2">
    <source>
        <dbReference type="SAM" id="SignalP"/>
    </source>
</evidence>
<dbReference type="EMBL" id="CP029186">
    <property type="protein sequence ID" value="AWH86374.1"/>
    <property type="molecule type" value="Genomic_DNA"/>
</dbReference>
<dbReference type="OrthoDB" id="9811934at2"/>
<dbReference type="PANTHER" id="PTHR42754">
    <property type="entry name" value="ENDOGLUCANASE"/>
    <property type="match status" value="1"/>
</dbReference>
<evidence type="ECO:0000256" key="1">
    <source>
        <dbReference type="ARBA" id="ARBA00022729"/>
    </source>
</evidence>
<organism evidence="3 4">
    <name type="scientific">Flavobacterium album</name>
    <dbReference type="NCBI Taxonomy" id="2175091"/>
    <lineage>
        <taxon>Bacteria</taxon>
        <taxon>Pseudomonadati</taxon>
        <taxon>Bacteroidota</taxon>
        <taxon>Flavobacteriia</taxon>
        <taxon>Flavobacteriales</taxon>
        <taxon>Flavobacteriaceae</taxon>
        <taxon>Flavobacterium</taxon>
    </lineage>
</organism>
<proteinExistence type="predicted"/>
<keyword evidence="4" id="KW-1185">Reference proteome</keyword>
<dbReference type="PANTHER" id="PTHR42754:SF1">
    <property type="entry name" value="LIPOPROTEIN"/>
    <property type="match status" value="1"/>
</dbReference>
<feature type="signal peptide" evidence="2">
    <location>
        <begin position="1"/>
        <end position="22"/>
    </location>
</feature>
<dbReference type="Gene3D" id="2.80.10.50">
    <property type="match status" value="1"/>
</dbReference>
<accession>A0A2S1R159</accession>
<dbReference type="RefSeq" id="WP_108779097.1">
    <property type="nucleotide sequence ID" value="NZ_CP029186.1"/>
</dbReference>
<dbReference type="InterPro" id="IPR026444">
    <property type="entry name" value="Secre_tail"/>
</dbReference>
<feature type="chain" id="PRO_5015702416" evidence="2">
    <location>
        <begin position="23"/>
        <end position="538"/>
    </location>
</feature>
<reference evidence="3 4" key="1">
    <citation type="submission" date="2018-04" db="EMBL/GenBank/DDBJ databases">
        <title>Genome sequencing of Flavobacterium sp. HYN0059.</title>
        <authorList>
            <person name="Yi H."/>
            <person name="Baek C."/>
        </authorList>
    </citation>
    <scope>NUCLEOTIDE SEQUENCE [LARGE SCALE GENOMIC DNA]</scope>
    <source>
        <strain evidence="3 4">HYN0059</strain>
    </source>
</reference>
<gene>
    <name evidence="3" type="ORF">HYN59_15215</name>
</gene>
<dbReference type="SUPFAM" id="SSF50998">
    <property type="entry name" value="Quinoprotein alcohol dehydrogenase-like"/>
    <property type="match status" value="1"/>
</dbReference>
<evidence type="ECO:0000313" key="3">
    <source>
        <dbReference type="EMBL" id="AWH86374.1"/>
    </source>
</evidence>
<evidence type="ECO:0000313" key="4">
    <source>
        <dbReference type="Proteomes" id="UP000244929"/>
    </source>
</evidence>
<dbReference type="NCBIfam" id="TIGR04183">
    <property type="entry name" value="Por_Secre_tail"/>
    <property type="match status" value="1"/>
</dbReference>
<name>A0A2S1R159_9FLAO</name>
<protein>
    <submittedName>
        <fullName evidence="3">T9SS C-terminal target domain-containing protein</fullName>
    </submittedName>
</protein>
<sequence>MNKPHSLYLLGIIFFCSACLNAQDLLWEKSYGGKHADYLLDAQSTADYGFILAGTSLSQKSGNKTEDSQGDLDYWIWKMDENGELDWQKNLGGTGADILYSIRNTNDGGFILGGTSDSQPGIHKKDSCRGKEDFWIVKLNAKGGEEWQRTIGGSGQEILKSIVPTKDGGYILGGSSASNISRKILKGAADPFDKSDKCRGNMDFWIVKLNEKGEVKWQRTLGGKYADMLESIEQTKDGGFIIGGYSNSPSSKDKSEEGYGAGDYWIIKLDKDGRTEWEKVFGGEEDDHLYTIKQTQDGGYILGGNSASATSGNKSRSNKKGTDIWLVRLDENAEILWQETYNTGNVDVLTSLIENNDGTFLLGGYAQTEVMGEKKADKKEINDYIAIKIAADGDELWKKAVGSNGEDILRKLIETRDGGYLLAGTSKGDVSRDRKSGQGSNDFWVVKLKDKDKKKKEEKRAQLEAIPNPTQQYTNVIVGFEYNTGTATVVDLSGHVLQTFAVTDRTIPVDLGSYADGLYIIEISTNAGTGSVKVMKGN</sequence>
<dbReference type="AlphaFoldDB" id="A0A2S1R159"/>
<dbReference type="KEGG" id="falb:HYN59_15215"/>
<keyword evidence="1 2" id="KW-0732">Signal</keyword>